<reference evidence="2 3" key="1">
    <citation type="submission" date="2015-01" db="EMBL/GenBank/DDBJ databases">
        <title>The Genome Sequence of Rhinocladiella mackenzie CBS 650.93.</title>
        <authorList>
            <consortium name="The Broad Institute Genomics Platform"/>
            <person name="Cuomo C."/>
            <person name="de Hoog S."/>
            <person name="Gorbushina A."/>
            <person name="Stielow B."/>
            <person name="Teixiera M."/>
            <person name="Abouelleil A."/>
            <person name="Chapman S.B."/>
            <person name="Priest M."/>
            <person name="Young S.K."/>
            <person name="Wortman J."/>
            <person name="Nusbaum C."/>
            <person name="Birren B."/>
        </authorList>
    </citation>
    <scope>NUCLEOTIDE SEQUENCE [LARGE SCALE GENOMIC DNA]</scope>
    <source>
        <strain evidence="2 3">CBS 650.93</strain>
    </source>
</reference>
<dbReference type="HOGENOM" id="CLU_1611694_0_0_1"/>
<proteinExistence type="predicted"/>
<dbReference type="Proteomes" id="UP000053617">
    <property type="component" value="Unassembled WGS sequence"/>
</dbReference>
<feature type="region of interest" description="Disordered" evidence="1">
    <location>
        <begin position="36"/>
        <end position="90"/>
    </location>
</feature>
<organism evidence="2 3">
    <name type="scientific">Rhinocladiella mackenziei CBS 650.93</name>
    <dbReference type="NCBI Taxonomy" id="1442369"/>
    <lineage>
        <taxon>Eukaryota</taxon>
        <taxon>Fungi</taxon>
        <taxon>Dikarya</taxon>
        <taxon>Ascomycota</taxon>
        <taxon>Pezizomycotina</taxon>
        <taxon>Eurotiomycetes</taxon>
        <taxon>Chaetothyriomycetidae</taxon>
        <taxon>Chaetothyriales</taxon>
        <taxon>Herpotrichiellaceae</taxon>
        <taxon>Rhinocladiella</taxon>
    </lineage>
</organism>
<sequence length="165" mass="17919">MRTGTLQRHILVTRIESAKIWAAPVLWNGMPPQSFPDTTAAPAEPSTGCPSNRSRCDASTGCPAVQSLDDGTSDEQPGRDGLDSGMLYPASPFRNSGSELALDAVTSEPDLPHIINDLFDLYLRSPTTSPSPSDTARSLSGTITVQRDGYIRKTPRKMEHHVRDR</sequence>
<name>A0A0D2JFJ8_9EURO</name>
<evidence type="ECO:0000256" key="1">
    <source>
        <dbReference type="SAM" id="MobiDB-lite"/>
    </source>
</evidence>
<accession>A0A0D2JFJ8</accession>
<dbReference type="GeneID" id="25290746"/>
<dbReference type="VEuPathDB" id="FungiDB:Z518_02675"/>
<protein>
    <submittedName>
        <fullName evidence="2">Uncharacterized protein</fullName>
    </submittedName>
</protein>
<evidence type="ECO:0000313" key="2">
    <source>
        <dbReference type="EMBL" id="KIX08020.1"/>
    </source>
</evidence>
<gene>
    <name evidence="2" type="ORF">Z518_02675</name>
</gene>
<evidence type="ECO:0000313" key="3">
    <source>
        <dbReference type="Proteomes" id="UP000053617"/>
    </source>
</evidence>
<dbReference type="EMBL" id="KN847476">
    <property type="protein sequence ID" value="KIX08020.1"/>
    <property type="molecule type" value="Genomic_DNA"/>
</dbReference>
<keyword evidence="3" id="KW-1185">Reference proteome</keyword>
<dbReference type="AlphaFoldDB" id="A0A0D2JFJ8"/>
<dbReference type="RefSeq" id="XP_013275156.1">
    <property type="nucleotide sequence ID" value="XM_013419702.1"/>
</dbReference>